<dbReference type="Gene3D" id="3.30.1010.10">
    <property type="entry name" value="Phosphatidylinositol 3-kinase Catalytic Subunit, Chain A, domain 4"/>
    <property type="match status" value="1"/>
</dbReference>
<dbReference type="InterPro" id="IPR000341">
    <property type="entry name" value="PI3K_Ras-bd_dom"/>
</dbReference>
<keyword evidence="14" id="KW-1185">Reference proteome</keyword>
<evidence type="ECO:0000256" key="7">
    <source>
        <dbReference type="PROSITE-ProRule" id="PRU00880"/>
    </source>
</evidence>
<dbReference type="Proteomes" id="UP000013827">
    <property type="component" value="Unassembled WGS sequence"/>
</dbReference>
<dbReference type="RefSeq" id="XP_005781037.1">
    <property type="nucleotide sequence ID" value="XM_005780980.1"/>
</dbReference>
<dbReference type="EnsemblProtists" id="EOD28608">
    <property type="protein sequence ID" value="EOD28608"/>
    <property type="gene ID" value="EMIHUDRAFT_632222"/>
</dbReference>
<dbReference type="SMART" id="SM00145">
    <property type="entry name" value="PI3Ka"/>
    <property type="match status" value="1"/>
</dbReference>
<evidence type="ECO:0000256" key="4">
    <source>
        <dbReference type="ARBA" id="ARBA00022741"/>
    </source>
</evidence>
<dbReference type="FunFam" id="1.10.1070.11:FF:000001">
    <property type="entry name" value="Phosphatidylinositol 4,5-bisphosphate 3-kinase catalytic subunit"/>
    <property type="match status" value="1"/>
</dbReference>
<dbReference type="PANTHER" id="PTHR10048">
    <property type="entry name" value="PHOSPHATIDYLINOSITOL KINASE"/>
    <property type="match status" value="1"/>
</dbReference>
<dbReference type="SMART" id="SM00144">
    <property type="entry name" value="PI3K_rbd"/>
    <property type="match status" value="1"/>
</dbReference>
<dbReference type="GO" id="GO:0043491">
    <property type="term" value="P:phosphatidylinositol 3-kinase/protein kinase B signal transduction"/>
    <property type="evidence" value="ECO:0007669"/>
    <property type="project" value="TreeGrafter"/>
</dbReference>
<feature type="domain" description="PI3K/PI4K catalytic" evidence="9">
    <location>
        <begin position="607"/>
        <end position="885"/>
    </location>
</feature>
<reference evidence="13" key="2">
    <citation type="submission" date="2024-10" db="UniProtKB">
        <authorList>
            <consortium name="EnsemblProtists"/>
        </authorList>
    </citation>
    <scope>IDENTIFICATION</scope>
</reference>
<evidence type="ECO:0000259" key="9">
    <source>
        <dbReference type="PROSITE" id="PS50290"/>
    </source>
</evidence>
<feature type="domain" description="PIK helical" evidence="10">
    <location>
        <begin position="366"/>
        <end position="543"/>
    </location>
</feature>
<dbReference type="PROSITE" id="PS00915">
    <property type="entry name" value="PI3_4_KINASE_1"/>
    <property type="match status" value="1"/>
</dbReference>
<dbReference type="STRING" id="2903.R1CZV9"/>
<dbReference type="PROSITE" id="PS51547">
    <property type="entry name" value="C2_PI3K"/>
    <property type="match status" value="1"/>
</dbReference>
<dbReference type="InterPro" id="IPR042236">
    <property type="entry name" value="PI3K_accessory_sf"/>
</dbReference>
<dbReference type="InterPro" id="IPR029071">
    <property type="entry name" value="Ubiquitin-like_domsf"/>
</dbReference>
<dbReference type="Pfam" id="PF00792">
    <property type="entry name" value="PI3K_C2"/>
    <property type="match status" value="1"/>
</dbReference>
<evidence type="ECO:0000256" key="5">
    <source>
        <dbReference type="ARBA" id="ARBA00022777"/>
    </source>
</evidence>
<feature type="domain" description="PI3K-RBD" evidence="11">
    <location>
        <begin position="35"/>
        <end position="123"/>
    </location>
</feature>
<dbReference type="GO" id="GO:0048015">
    <property type="term" value="P:phosphatidylinositol-mediated signaling"/>
    <property type="evidence" value="ECO:0007669"/>
    <property type="project" value="TreeGrafter"/>
</dbReference>
<name>A0A0D3JYM3_EMIH1</name>
<dbReference type="GO" id="GO:0005886">
    <property type="term" value="C:plasma membrane"/>
    <property type="evidence" value="ECO:0007669"/>
    <property type="project" value="TreeGrafter"/>
</dbReference>
<dbReference type="Pfam" id="PF00794">
    <property type="entry name" value="PI3K_rbd"/>
    <property type="match status" value="1"/>
</dbReference>
<dbReference type="InterPro" id="IPR035448">
    <property type="entry name" value="PI3Kc"/>
</dbReference>
<dbReference type="PROSITE" id="PS50290">
    <property type="entry name" value="PI3_4_KINASE_3"/>
    <property type="match status" value="1"/>
</dbReference>
<evidence type="ECO:0000256" key="1">
    <source>
        <dbReference type="ARBA" id="ARBA00001498"/>
    </source>
</evidence>
<dbReference type="CDD" id="cd00891">
    <property type="entry name" value="PI3Kc"/>
    <property type="match status" value="1"/>
</dbReference>
<evidence type="ECO:0000313" key="13">
    <source>
        <dbReference type="EnsemblProtists" id="EOD28608"/>
    </source>
</evidence>
<comment type="catalytic activity">
    <reaction evidence="1">
        <text>a 1,2-diacyl-sn-glycero-3-phospho-(1D-myo-inositol) + ATP = a 1,2-diacyl-sn-glycero-3-phospho-(1D-myo-inositol-3-phosphate) + ADP + H(+)</text>
        <dbReference type="Rhea" id="RHEA:12709"/>
        <dbReference type="ChEBI" id="CHEBI:15378"/>
        <dbReference type="ChEBI" id="CHEBI:30616"/>
        <dbReference type="ChEBI" id="CHEBI:57880"/>
        <dbReference type="ChEBI" id="CHEBI:58088"/>
        <dbReference type="ChEBI" id="CHEBI:456216"/>
        <dbReference type="EC" id="2.7.1.137"/>
    </reaction>
</comment>
<sequence>MRALRPTEAAAHSAAAVWRHLPTFRCESQNASWLPEQFTATVRLSDEMTKKLPVDAATTVDALRAKALAAYAKATLDDSRPAHLMCLKVVGCDEYLDGGIVVSYEYVRRCLRKGAEVALSLVPNPLASLPPLSSVPPQPPQPALASGPPSCSLSLYDLPDHLKLRVEIISAERLRSVLAAAYSSPRRGGACSGVWALSVRLGVYHGGVPLCDPVETPAAICDEGSNPSWSASLQTSLPLHHIPRAARVCFTLCARPAGGRAARDDEGAATSCSLGWVSMMLVGHDERLANGTHALRLWPEESANPIGCNLENATFDPSQPEPPVLFVAFDRFAVPVVMPPDEEFDSASAPEPPPPMPPRARRPGSLAAGALPSTQEVLRLKRIIEQDPLSPLSLDEKELVWRHREFVSSSPEALSKLLESCKWDDRTAVAEAHALLRKWAVPSPTQALKLLDAKFADPQVRAYAVERLGEMSDTALAELVLQLTQVLKYESRHDSALARLLLRRALRCPHQVGHRFFWALKAEMHLPEVSERFGLLLQEYLRCCGPHREKLLLQSRVEQSLIAIARAVQREKKSERIALLRQKLSETELPPRFQLPLDPRIECTGLVVSKCRCMDSKKVPLWLVFSNADPQGTDVTVMFKCGDDLRQDALTMQLIRSMERKWEAEDLDLRLSPYGVVATGDEVGFIEIVLNSNTTANITKEYGGGASGAFAKEPMAHYLREHNKSEREYAAAVETFAHSLAGYCVATYVLGIGDRHNDNVMLSKNGHLFHIDFGHFLGNYKSKFGIKRERAPFVFTPDFARVLGDKGHSDYEHFVALCCRAYGILRGHSHEFITLFQLMLSTGIPELQRAEDIFWAAEHFTKLISAALSSRTTQVNNAVHIIAHS</sequence>
<keyword evidence="6" id="KW-0067">ATP-binding</keyword>
<dbReference type="GO" id="GO:0032060">
    <property type="term" value="P:bleb assembly"/>
    <property type="evidence" value="ECO:0007669"/>
    <property type="project" value="UniProtKB-ARBA"/>
</dbReference>
<proteinExistence type="inferred from homology"/>
<dbReference type="InterPro" id="IPR011009">
    <property type="entry name" value="Kinase-like_dom_sf"/>
</dbReference>
<evidence type="ECO:0000256" key="6">
    <source>
        <dbReference type="ARBA" id="ARBA00022840"/>
    </source>
</evidence>
<dbReference type="FunFam" id="3.30.1010.10:FF:000008">
    <property type="entry name" value="Phosphatidylinositol 4,5-bisphosphate 3-kinase catalytic subunit gamma"/>
    <property type="match status" value="1"/>
</dbReference>
<evidence type="ECO:0000256" key="3">
    <source>
        <dbReference type="ARBA" id="ARBA00022679"/>
    </source>
</evidence>
<feature type="region of interest" description="Disordered" evidence="8">
    <location>
        <begin position="342"/>
        <end position="366"/>
    </location>
</feature>
<keyword evidence="3" id="KW-0808">Transferase</keyword>
<dbReference type="InterPro" id="IPR018936">
    <property type="entry name" value="PI3/4_kinase_CS"/>
</dbReference>
<organism evidence="13 14">
    <name type="scientific">Emiliania huxleyi (strain CCMP1516)</name>
    <dbReference type="NCBI Taxonomy" id="280463"/>
    <lineage>
        <taxon>Eukaryota</taxon>
        <taxon>Haptista</taxon>
        <taxon>Haptophyta</taxon>
        <taxon>Prymnesiophyceae</taxon>
        <taxon>Isochrysidales</taxon>
        <taxon>Noelaerhabdaceae</taxon>
        <taxon>Emiliania</taxon>
    </lineage>
</organism>
<dbReference type="GO" id="GO:0005524">
    <property type="term" value="F:ATP binding"/>
    <property type="evidence" value="ECO:0007669"/>
    <property type="project" value="UniProtKB-KW"/>
</dbReference>
<dbReference type="Pfam" id="PF00454">
    <property type="entry name" value="PI3_PI4_kinase"/>
    <property type="match status" value="1"/>
</dbReference>
<dbReference type="InterPro" id="IPR015433">
    <property type="entry name" value="PI3/4_kinase"/>
</dbReference>
<dbReference type="PROSITE" id="PS00916">
    <property type="entry name" value="PI3_4_KINASE_2"/>
    <property type="match status" value="1"/>
</dbReference>
<dbReference type="GO" id="GO:0005942">
    <property type="term" value="C:phosphatidylinositol 3-kinase complex"/>
    <property type="evidence" value="ECO:0007669"/>
    <property type="project" value="TreeGrafter"/>
</dbReference>
<dbReference type="InterPro" id="IPR002420">
    <property type="entry name" value="PI3K-type_C2_dom"/>
</dbReference>
<dbReference type="AlphaFoldDB" id="A0A0D3JYM3"/>
<reference evidence="14" key="1">
    <citation type="journal article" date="2013" name="Nature">
        <title>Pan genome of the phytoplankton Emiliania underpins its global distribution.</title>
        <authorList>
            <person name="Read B.A."/>
            <person name="Kegel J."/>
            <person name="Klute M.J."/>
            <person name="Kuo A."/>
            <person name="Lefebvre S.C."/>
            <person name="Maumus F."/>
            <person name="Mayer C."/>
            <person name="Miller J."/>
            <person name="Monier A."/>
            <person name="Salamov A."/>
            <person name="Young J."/>
            <person name="Aguilar M."/>
            <person name="Claverie J.M."/>
            <person name="Frickenhaus S."/>
            <person name="Gonzalez K."/>
            <person name="Herman E.K."/>
            <person name="Lin Y.C."/>
            <person name="Napier J."/>
            <person name="Ogata H."/>
            <person name="Sarno A.F."/>
            <person name="Shmutz J."/>
            <person name="Schroeder D."/>
            <person name="de Vargas C."/>
            <person name="Verret F."/>
            <person name="von Dassow P."/>
            <person name="Valentin K."/>
            <person name="Van de Peer Y."/>
            <person name="Wheeler G."/>
            <person name="Dacks J.B."/>
            <person name="Delwiche C.F."/>
            <person name="Dyhrman S.T."/>
            <person name="Glockner G."/>
            <person name="John U."/>
            <person name="Richards T."/>
            <person name="Worden A.Z."/>
            <person name="Zhang X."/>
            <person name="Grigoriev I.V."/>
            <person name="Allen A.E."/>
            <person name="Bidle K."/>
            <person name="Borodovsky M."/>
            <person name="Bowler C."/>
            <person name="Brownlee C."/>
            <person name="Cock J.M."/>
            <person name="Elias M."/>
            <person name="Gladyshev V.N."/>
            <person name="Groth M."/>
            <person name="Guda C."/>
            <person name="Hadaegh A."/>
            <person name="Iglesias-Rodriguez M.D."/>
            <person name="Jenkins J."/>
            <person name="Jones B.M."/>
            <person name="Lawson T."/>
            <person name="Leese F."/>
            <person name="Lindquist E."/>
            <person name="Lobanov A."/>
            <person name="Lomsadze A."/>
            <person name="Malik S.B."/>
            <person name="Marsh M.E."/>
            <person name="Mackinder L."/>
            <person name="Mock T."/>
            <person name="Mueller-Roeber B."/>
            <person name="Pagarete A."/>
            <person name="Parker M."/>
            <person name="Probert I."/>
            <person name="Quesneville H."/>
            <person name="Raines C."/>
            <person name="Rensing S.A."/>
            <person name="Riano-Pachon D.M."/>
            <person name="Richier S."/>
            <person name="Rokitta S."/>
            <person name="Shiraiwa Y."/>
            <person name="Soanes D.M."/>
            <person name="van der Giezen M."/>
            <person name="Wahlund T.M."/>
            <person name="Williams B."/>
            <person name="Wilson W."/>
            <person name="Wolfe G."/>
            <person name="Wurch L.L."/>
        </authorList>
    </citation>
    <scope>NUCLEOTIDE SEQUENCE</scope>
</reference>
<comment type="similarity">
    <text evidence="7">Belongs to the PI3/PI4-kinase family.</text>
</comment>
<keyword evidence="5" id="KW-0418">Kinase</keyword>
<dbReference type="InterPro" id="IPR036940">
    <property type="entry name" value="PI3/4_kinase_cat_sf"/>
</dbReference>
<dbReference type="GO" id="GO:0035005">
    <property type="term" value="F:1-phosphatidylinositol-4-phosphate 3-kinase activity"/>
    <property type="evidence" value="ECO:0007669"/>
    <property type="project" value="TreeGrafter"/>
</dbReference>
<evidence type="ECO:0000259" key="11">
    <source>
        <dbReference type="PROSITE" id="PS51546"/>
    </source>
</evidence>
<accession>A0A0D3JYM3</accession>
<dbReference type="Gene3D" id="1.10.1070.11">
    <property type="entry name" value="Phosphatidylinositol 3-/4-kinase, catalytic domain"/>
    <property type="match status" value="1"/>
</dbReference>
<dbReference type="PROSITE" id="PS51545">
    <property type="entry name" value="PIK_HELICAL"/>
    <property type="match status" value="1"/>
</dbReference>
<dbReference type="eggNOG" id="KOG0904">
    <property type="taxonomic scope" value="Eukaryota"/>
</dbReference>
<evidence type="ECO:0000256" key="8">
    <source>
        <dbReference type="SAM" id="MobiDB-lite"/>
    </source>
</evidence>
<dbReference type="Gene3D" id="1.25.40.70">
    <property type="entry name" value="Phosphatidylinositol 3-kinase, accessory domain (PIK)"/>
    <property type="match status" value="1"/>
</dbReference>
<dbReference type="PANTHER" id="PTHR10048:SF14">
    <property type="entry name" value="LD28067P"/>
    <property type="match status" value="1"/>
</dbReference>
<dbReference type="GO" id="GO:0005737">
    <property type="term" value="C:cytoplasm"/>
    <property type="evidence" value="ECO:0007669"/>
    <property type="project" value="TreeGrafter"/>
</dbReference>
<evidence type="ECO:0000256" key="2">
    <source>
        <dbReference type="ARBA" id="ARBA00012073"/>
    </source>
</evidence>
<dbReference type="GO" id="GO:0050920">
    <property type="term" value="P:regulation of chemotaxis"/>
    <property type="evidence" value="ECO:0007669"/>
    <property type="project" value="UniProtKB-ARBA"/>
</dbReference>
<dbReference type="Gene3D" id="3.10.20.770">
    <property type="match status" value="1"/>
</dbReference>
<dbReference type="Gene3D" id="2.60.40.150">
    <property type="entry name" value="C2 domain"/>
    <property type="match status" value="1"/>
</dbReference>
<dbReference type="InterPro" id="IPR035892">
    <property type="entry name" value="C2_domain_sf"/>
</dbReference>
<evidence type="ECO:0000259" key="10">
    <source>
        <dbReference type="PROSITE" id="PS51545"/>
    </source>
</evidence>
<evidence type="ECO:0000259" key="12">
    <source>
        <dbReference type="PROSITE" id="PS51547"/>
    </source>
</evidence>
<dbReference type="InterPro" id="IPR000403">
    <property type="entry name" value="PI3/4_kinase_cat_dom"/>
</dbReference>
<dbReference type="HOGENOM" id="CLU_002191_1_2_1"/>
<dbReference type="GO" id="GO:0016303">
    <property type="term" value="F:1-phosphatidylinositol-3-kinase activity"/>
    <property type="evidence" value="ECO:0007669"/>
    <property type="project" value="UniProtKB-EC"/>
</dbReference>
<dbReference type="Pfam" id="PF00613">
    <property type="entry name" value="PI3Ka"/>
    <property type="match status" value="1"/>
</dbReference>
<dbReference type="SMART" id="SM00146">
    <property type="entry name" value="PI3Kc"/>
    <property type="match status" value="1"/>
</dbReference>
<dbReference type="InterPro" id="IPR016024">
    <property type="entry name" value="ARM-type_fold"/>
</dbReference>
<dbReference type="InterPro" id="IPR001263">
    <property type="entry name" value="PI3K_accessory_dom"/>
</dbReference>
<dbReference type="PROSITE" id="PS51546">
    <property type="entry name" value="PI3K_RBD"/>
    <property type="match status" value="1"/>
</dbReference>
<dbReference type="PaxDb" id="2903-EOD28608"/>
<feature type="domain" description="C2 PI3K-type" evidence="12">
    <location>
        <begin position="160"/>
        <end position="330"/>
    </location>
</feature>
<evidence type="ECO:0000313" key="14">
    <source>
        <dbReference type="Proteomes" id="UP000013827"/>
    </source>
</evidence>
<dbReference type="KEGG" id="ehx:EMIHUDRAFT_632222"/>
<dbReference type="GeneID" id="17273908"/>
<keyword evidence="4" id="KW-0547">Nucleotide-binding</keyword>
<dbReference type="SMART" id="SM00142">
    <property type="entry name" value="PI3K_C2"/>
    <property type="match status" value="1"/>
</dbReference>
<dbReference type="EC" id="2.7.1.137" evidence="2"/>
<dbReference type="GO" id="GO:0016477">
    <property type="term" value="P:cell migration"/>
    <property type="evidence" value="ECO:0007669"/>
    <property type="project" value="TreeGrafter"/>
</dbReference>
<dbReference type="SUPFAM" id="SSF49562">
    <property type="entry name" value="C2 domain (Calcium/lipid-binding domain, CaLB)"/>
    <property type="match status" value="1"/>
</dbReference>
<protein>
    <recommendedName>
        <fullName evidence="2">phosphatidylinositol 3-kinase</fullName>
        <ecNumber evidence="2">2.7.1.137</ecNumber>
    </recommendedName>
</protein>
<dbReference type="SUPFAM" id="SSF54236">
    <property type="entry name" value="Ubiquitin-like"/>
    <property type="match status" value="1"/>
</dbReference>
<dbReference type="SUPFAM" id="SSF48371">
    <property type="entry name" value="ARM repeat"/>
    <property type="match status" value="1"/>
</dbReference>
<dbReference type="SUPFAM" id="SSF56112">
    <property type="entry name" value="Protein kinase-like (PK-like)"/>
    <property type="match status" value="1"/>
</dbReference>